<evidence type="ECO:0000256" key="3">
    <source>
        <dbReference type="ARBA" id="ARBA00018886"/>
    </source>
</evidence>
<evidence type="ECO:0000256" key="5">
    <source>
        <dbReference type="ARBA" id="ARBA00022857"/>
    </source>
</evidence>
<gene>
    <name evidence="9" type="ORF">AMS68_005931</name>
</gene>
<dbReference type="AlphaFoldDB" id="A0A6H0Y090"/>
<dbReference type="EC" id="1.5.1.3" evidence="2"/>
<keyword evidence="6" id="KW-0560">Oxidoreductase</keyword>
<dbReference type="Pfam" id="PF00186">
    <property type="entry name" value="DHFR_1"/>
    <property type="match status" value="1"/>
</dbReference>
<feature type="domain" description="DHFR" evidence="8">
    <location>
        <begin position="7"/>
        <end position="225"/>
    </location>
</feature>
<evidence type="ECO:0000256" key="1">
    <source>
        <dbReference type="ARBA" id="ARBA00004903"/>
    </source>
</evidence>
<dbReference type="GO" id="GO:0046654">
    <property type="term" value="P:tetrahydrofolate biosynthetic process"/>
    <property type="evidence" value="ECO:0007669"/>
    <property type="project" value="UniProtKB-UniPathway"/>
</dbReference>
<dbReference type="GO" id="GO:0005739">
    <property type="term" value="C:mitochondrion"/>
    <property type="evidence" value="ECO:0007669"/>
    <property type="project" value="TreeGrafter"/>
</dbReference>
<evidence type="ECO:0000259" key="8">
    <source>
        <dbReference type="PROSITE" id="PS51330"/>
    </source>
</evidence>
<comment type="pathway">
    <text evidence="1">Cofactor biosynthesis; tetrahydrofolate biosynthesis; 5,6,7,8-tetrahydrofolate from 7,8-dihydrofolate: step 1/1.</text>
</comment>
<evidence type="ECO:0000313" key="10">
    <source>
        <dbReference type="Proteomes" id="UP000503462"/>
    </source>
</evidence>
<dbReference type="GO" id="GO:0046452">
    <property type="term" value="P:dihydrofolate metabolic process"/>
    <property type="evidence" value="ECO:0007669"/>
    <property type="project" value="TreeGrafter"/>
</dbReference>
<dbReference type="GO" id="GO:0050661">
    <property type="term" value="F:NADP binding"/>
    <property type="evidence" value="ECO:0007669"/>
    <property type="project" value="InterPro"/>
</dbReference>
<dbReference type="PANTHER" id="PTHR48069:SF3">
    <property type="entry name" value="DIHYDROFOLATE REDUCTASE"/>
    <property type="match status" value="1"/>
</dbReference>
<reference evidence="9 10" key="1">
    <citation type="journal article" date="2016" name="Sci. Rep.">
        <title>Peltaster fructicola genome reveals evolution from an invasive phytopathogen to an ectophytic parasite.</title>
        <authorList>
            <person name="Xu C."/>
            <person name="Chen H."/>
            <person name="Gleason M.L."/>
            <person name="Xu J.R."/>
            <person name="Liu H."/>
            <person name="Zhang R."/>
            <person name="Sun G."/>
        </authorList>
    </citation>
    <scope>NUCLEOTIDE SEQUENCE [LARGE SCALE GENOMIC DNA]</scope>
    <source>
        <strain evidence="9 10">LNHT1506</strain>
    </source>
</reference>
<dbReference type="PRINTS" id="PR00070">
    <property type="entry name" value="DHFR"/>
</dbReference>
<dbReference type="Gene3D" id="3.40.430.10">
    <property type="entry name" value="Dihydrofolate Reductase, subunit A"/>
    <property type="match status" value="1"/>
</dbReference>
<evidence type="ECO:0000256" key="2">
    <source>
        <dbReference type="ARBA" id="ARBA00012856"/>
    </source>
</evidence>
<keyword evidence="10" id="KW-1185">Reference proteome</keyword>
<evidence type="ECO:0000256" key="7">
    <source>
        <dbReference type="RuleBase" id="RU004474"/>
    </source>
</evidence>
<protein>
    <recommendedName>
        <fullName evidence="3">Dihydrofolate reductase</fullName>
        <ecNumber evidence="2">1.5.1.3</ecNumber>
    </recommendedName>
</protein>
<dbReference type="InterPro" id="IPR017925">
    <property type="entry name" value="DHFR_CS"/>
</dbReference>
<dbReference type="InterPro" id="IPR012259">
    <property type="entry name" value="DHFR"/>
</dbReference>
<accession>A0A6H0Y090</accession>
<dbReference type="GO" id="GO:0006730">
    <property type="term" value="P:one-carbon metabolic process"/>
    <property type="evidence" value="ECO:0007669"/>
    <property type="project" value="UniProtKB-KW"/>
</dbReference>
<dbReference type="EMBL" id="CP051142">
    <property type="protein sequence ID" value="QIX00414.1"/>
    <property type="molecule type" value="Genomic_DNA"/>
</dbReference>
<dbReference type="PANTHER" id="PTHR48069">
    <property type="entry name" value="DIHYDROFOLATE REDUCTASE"/>
    <property type="match status" value="1"/>
</dbReference>
<comment type="similarity">
    <text evidence="7">Belongs to the dihydrofolate reductase family.</text>
</comment>
<dbReference type="InterPro" id="IPR024072">
    <property type="entry name" value="DHFR-like_dom_sf"/>
</dbReference>
<dbReference type="SUPFAM" id="SSF53597">
    <property type="entry name" value="Dihydrofolate reductase-like"/>
    <property type="match status" value="1"/>
</dbReference>
<dbReference type="PROSITE" id="PS00075">
    <property type="entry name" value="DHFR_1"/>
    <property type="match status" value="1"/>
</dbReference>
<dbReference type="InterPro" id="IPR001796">
    <property type="entry name" value="DHFR_dom"/>
</dbReference>
<evidence type="ECO:0000256" key="4">
    <source>
        <dbReference type="ARBA" id="ARBA00022563"/>
    </source>
</evidence>
<keyword evidence="4" id="KW-0554">One-carbon metabolism</keyword>
<dbReference type="CDD" id="cd00209">
    <property type="entry name" value="DHFR"/>
    <property type="match status" value="1"/>
</dbReference>
<dbReference type="OrthoDB" id="414698at2759"/>
<evidence type="ECO:0000256" key="6">
    <source>
        <dbReference type="ARBA" id="ARBA00023002"/>
    </source>
</evidence>
<dbReference type="UniPathway" id="UPA00077">
    <property type="reaction ID" value="UER00158"/>
</dbReference>
<proteinExistence type="inferred from homology"/>
<dbReference type="GO" id="GO:0046655">
    <property type="term" value="P:folic acid metabolic process"/>
    <property type="evidence" value="ECO:0007669"/>
    <property type="project" value="TreeGrafter"/>
</dbReference>
<sequence>MSLSNVPITLIVAATKKNGIGKNGGLPWPMLKKEMAYFARVTKRVPLPTNTGSLQSDTLKQTLLVGQRQNVVVMGRKTWESIPPRLRPLKDRTNIVISSQTKDQLNISADGVIVASSILSGLQELERMVKQGEALPVGRTFVIGGTTIYRAALQLPQTQSILLTRIEKDFDCDTTFPIDLEAAEGWQRSTRPDLERFVGEDIPEGRLSEGQKEDEVQYEFQLYEKL</sequence>
<dbReference type="PROSITE" id="PS51330">
    <property type="entry name" value="DHFR_2"/>
    <property type="match status" value="1"/>
</dbReference>
<keyword evidence="5" id="KW-0521">NADP</keyword>
<evidence type="ECO:0000313" key="9">
    <source>
        <dbReference type="EMBL" id="QIX00414.1"/>
    </source>
</evidence>
<dbReference type="Proteomes" id="UP000503462">
    <property type="component" value="Chromosome 4"/>
</dbReference>
<name>A0A6H0Y090_9PEZI</name>
<organism evidence="9 10">
    <name type="scientific">Peltaster fructicola</name>
    <dbReference type="NCBI Taxonomy" id="286661"/>
    <lineage>
        <taxon>Eukaryota</taxon>
        <taxon>Fungi</taxon>
        <taxon>Dikarya</taxon>
        <taxon>Ascomycota</taxon>
        <taxon>Pezizomycotina</taxon>
        <taxon>Dothideomycetes</taxon>
        <taxon>Dothideomycetes incertae sedis</taxon>
        <taxon>Peltaster</taxon>
    </lineage>
</organism>
<dbReference type="GO" id="GO:0004146">
    <property type="term" value="F:dihydrofolate reductase activity"/>
    <property type="evidence" value="ECO:0007669"/>
    <property type="project" value="UniProtKB-EC"/>
</dbReference>